<evidence type="ECO:0000256" key="1">
    <source>
        <dbReference type="SAM" id="MobiDB-lite"/>
    </source>
</evidence>
<dbReference type="InParanoid" id="K4AGS5"/>
<dbReference type="Proteomes" id="UP000004995">
    <property type="component" value="Unassembled WGS sequence"/>
</dbReference>
<evidence type="ECO:0000313" key="3">
    <source>
        <dbReference type="Proteomes" id="UP000004995"/>
    </source>
</evidence>
<feature type="region of interest" description="Disordered" evidence="1">
    <location>
        <begin position="97"/>
        <end position="118"/>
    </location>
</feature>
<organism evidence="2 3">
    <name type="scientific">Setaria italica</name>
    <name type="common">Foxtail millet</name>
    <name type="synonym">Panicum italicum</name>
    <dbReference type="NCBI Taxonomy" id="4555"/>
    <lineage>
        <taxon>Eukaryota</taxon>
        <taxon>Viridiplantae</taxon>
        <taxon>Streptophyta</taxon>
        <taxon>Embryophyta</taxon>
        <taxon>Tracheophyta</taxon>
        <taxon>Spermatophyta</taxon>
        <taxon>Magnoliopsida</taxon>
        <taxon>Liliopsida</taxon>
        <taxon>Poales</taxon>
        <taxon>Poaceae</taxon>
        <taxon>PACMAD clade</taxon>
        <taxon>Panicoideae</taxon>
        <taxon>Panicodae</taxon>
        <taxon>Paniceae</taxon>
        <taxon>Cenchrinae</taxon>
        <taxon>Setaria</taxon>
    </lineage>
</organism>
<protein>
    <submittedName>
        <fullName evidence="2">Uncharacterized protein</fullName>
    </submittedName>
</protein>
<reference evidence="2" key="2">
    <citation type="submission" date="2018-08" db="UniProtKB">
        <authorList>
            <consortium name="EnsemblPlants"/>
        </authorList>
    </citation>
    <scope>IDENTIFICATION</scope>
    <source>
        <strain evidence="2">Yugu1</strain>
    </source>
</reference>
<sequence>MPWPPRARRPFLPLAGRSRREDLVEGWRRGERGDIDVVEVDLEWHGDTPDPPRCRLRPRRGLLVRGGQSRHRRADLGWHISWKGGDRLDWALHWDHGPRISGESMSPVGPRASGSRVE</sequence>
<proteinExistence type="predicted"/>
<dbReference type="AlphaFoldDB" id="K4AGS5"/>
<name>K4AGS5_SETIT</name>
<reference evidence="3" key="1">
    <citation type="journal article" date="2012" name="Nat. Biotechnol.">
        <title>Reference genome sequence of the model plant Setaria.</title>
        <authorList>
            <person name="Bennetzen J.L."/>
            <person name="Schmutz J."/>
            <person name="Wang H."/>
            <person name="Percifield R."/>
            <person name="Hawkins J."/>
            <person name="Pontaroli A.C."/>
            <person name="Estep M."/>
            <person name="Feng L."/>
            <person name="Vaughn J.N."/>
            <person name="Grimwood J."/>
            <person name="Jenkins J."/>
            <person name="Barry K."/>
            <person name="Lindquist E."/>
            <person name="Hellsten U."/>
            <person name="Deshpande S."/>
            <person name="Wang X."/>
            <person name="Wu X."/>
            <person name="Mitros T."/>
            <person name="Triplett J."/>
            <person name="Yang X."/>
            <person name="Ye C.Y."/>
            <person name="Mauro-Herrera M."/>
            <person name="Wang L."/>
            <person name="Li P."/>
            <person name="Sharma M."/>
            <person name="Sharma R."/>
            <person name="Ronald P.C."/>
            <person name="Panaud O."/>
            <person name="Kellogg E.A."/>
            <person name="Brutnell T.P."/>
            <person name="Doust A.N."/>
            <person name="Tuskan G.A."/>
            <person name="Rokhsar D."/>
            <person name="Devos K.M."/>
        </authorList>
    </citation>
    <scope>NUCLEOTIDE SEQUENCE [LARGE SCALE GENOMIC DNA]</scope>
    <source>
        <strain evidence="3">cv. Yugu1</strain>
    </source>
</reference>
<evidence type="ECO:0000313" key="2">
    <source>
        <dbReference type="EnsemblPlants" id="KQK92366"/>
    </source>
</evidence>
<dbReference type="Gramene" id="KQK92366">
    <property type="protein sequence ID" value="KQK92366"/>
    <property type="gene ID" value="SETIT_038082mg"/>
</dbReference>
<dbReference type="EnsemblPlants" id="KQK92366">
    <property type="protein sequence ID" value="KQK92366"/>
    <property type="gene ID" value="SETIT_038082mg"/>
</dbReference>
<keyword evidence="3" id="KW-1185">Reference proteome</keyword>
<dbReference type="EMBL" id="AGNK02006112">
    <property type="status" value="NOT_ANNOTATED_CDS"/>
    <property type="molecule type" value="Genomic_DNA"/>
</dbReference>
<accession>K4AGS5</accession>
<dbReference type="HOGENOM" id="CLU_2077198_0_0_1"/>